<evidence type="ECO:0000256" key="3">
    <source>
        <dbReference type="ARBA" id="ARBA00022692"/>
    </source>
</evidence>
<dbReference type="Proteomes" id="UP001596398">
    <property type="component" value="Unassembled WGS sequence"/>
</dbReference>
<dbReference type="GeneID" id="79266911"/>
<accession>A0ABD5ZPD4</accession>
<proteinExistence type="predicted"/>
<protein>
    <submittedName>
        <fullName evidence="8">DedA family protein</fullName>
    </submittedName>
</protein>
<keyword evidence="5 6" id="KW-0472">Membrane</keyword>
<dbReference type="InterPro" id="IPR051311">
    <property type="entry name" value="DedA_domain"/>
</dbReference>
<evidence type="ECO:0000313" key="9">
    <source>
        <dbReference type="Proteomes" id="UP001596398"/>
    </source>
</evidence>
<evidence type="ECO:0000256" key="2">
    <source>
        <dbReference type="ARBA" id="ARBA00022475"/>
    </source>
</evidence>
<dbReference type="Pfam" id="PF09335">
    <property type="entry name" value="VTT_dom"/>
    <property type="match status" value="1"/>
</dbReference>
<name>A0ABD5ZPD4_9EURY</name>
<dbReference type="GO" id="GO:0005886">
    <property type="term" value="C:plasma membrane"/>
    <property type="evidence" value="ECO:0007669"/>
    <property type="project" value="UniProtKB-SubCell"/>
</dbReference>
<organism evidence="8 9">
    <name type="scientific">Halosegnis marinus</name>
    <dbReference type="NCBI Taxonomy" id="3034023"/>
    <lineage>
        <taxon>Archaea</taxon>
        <taxon>Methanobacteriati</taxon>
        <taxon>Methanobacteriota</taxon>
        <taxon>Stenosarchaea group</taxon>
        <taxon>Halobacteria</taxon>
        <taxon>Halobacteriales</taxon>
        <taxon>Natronomonadaceae</taxon>
        <taxon>Halosegnis</taxon>
    </lineage>
</organism>
<evidence type="ECO:0000259" key="7">
    <source>
        <dbReference type="Pfam" id="PF09335"/>
    </source>
</evidence>
<comment type="caution">
    <text evidence="8">The sequence shown here is derived from an EMBL/GenBank/DDBJ whole genome shotgun (WGS) entry which is preliminary data.</text>
</comment>
<dbReference type="PANTHER" id="PTHR42709:SF6">
    <property type="entry name" value="UNDECAPRENYL PHOSPHATE TRANSPORTER A"/>
    <property type="match status" value="1"/>
</dbReference>
<keyword evidence="4 6" id="KW-1133">Transmembrane helix</keyword>
<comment type="subcellular location">
    <subcellularLocation>
        <location evidence="1">Cell membrane</location>
        <topology evidence="1">Multi-pass membrane protein</topology>
    </subcellularLocation>
</comment>
<gene>
    <name evidence="8" type="ORF">ACFQJ4_07840</name>
</gene>
<sequence>MQADIGAFLRNAVNEATPVLRDVFDSEFALLVLLGVFLLEGAMLLYFVPSEGIVPAAVLLVGTDPVDLALVLGVAVLGATVGQFALFTAAKRLGRERLLAKRWFRIDDDKLARFDGWFDRWGPVVVPVSNSLLFTRGMLTVPAGLAEMDDRRFLALSALGTLSFECLLAAVTLFLLGGA</sequence>
<evidence type="ECO:0000256" key="1">
    <source>
        <dbReference type="ARBA" id="ARBA00004651"/>
    </source>
</evidence>
<feature type="transmembrane region" description="Helical" evidence="6">
    <location>
        <begin position="68"/>
        <end position="89"/>
    </location>
</feature>
<reference evidence="8 9" key="1">
    <citation type="journal article" date="2019" name="Int. J. Syst. Evol. Microbiol.">
        <title>The Global Catalogue of Microorganisms (GCM) 10K type strain sequencing project: providing services to taxonomists for standard genome sequencing and annotation.</title>
        <authorList>
            <consortium name="The Broad Institute Genomics Platform"/>
            <consortium name="The Broad Institute Genome Sequencing Center for Infectious Disease"/>
            <person name="Wu L."/>
            <person name="Ma J."/>
        </authorList>
    </citation>
    <scope>NUCLEOTIDE SEQUENCE [LARGE SCALE GENOMIC DNA]</scope>
    <source>
        <strain evidence="8 9">DT85</strain>
    </source>
</reference>
<dbReference type="PANTHER" id="PTHR42709">
    <property type="entry name" value="ALKALINE PHOSPHATASE LIKE PROTEIN"/>
    <property type="match status" value="1"/>
</dbReference>
<dbReference type="InterPro" id="IPR032816">
    <property type="entry name" value="VTT_dom"/>
</dbReference>
<evidence type="ECO:0000256" key="6">
    <source>
        <dbReference type="SAM" id="Phobius"/>
    </source>
</evidence>
<keyword evidence="3 6" id="KW-0812">Transmembrane</keyword>
<feature type="transmembrane region" description="Helical" evidence="6">
    <location>
        <begin position="28"/>
        <end position="48"/>
    </location>
</feature>
<keyword evidence="2" id="KW-1003">Cell membrane</keyword>
<evidence type="ECO:0000313" key="8">
    <source>
        <dbReference type="EMBL" id="MFC7235222.1"/>
    </source>
</evidence>
<feature type="domain" description="VTT" evidence="7">
    <location>
        <begin position="48"/>
        <end position="164"/>
    </location>
</feature>
<dbReference type="EMBL" id="JBHTAP010000001">
    <property type="protein sequence ID" value="MFC7235222.1"/>
    <property type="molecule type" value="Genomic_DNA"/>
</dbReference>
<keyword evidence="9" id="KW-1185">Reference proteome</keyword>
<dbReference type="AlphaFoldDB" id="A0ABD5ZPD4"/>
<feature type="transmembrane region" description="Helical" evidence="6">
    <location>
        <begin position="153"/>
        <end position="176"/>
    </location>
</feature>
<evidence type="ECO:0000256" key="4">
    <source>
        <dbReference type="ARBA" id="ARBA00022989"/>
    </source>
</evidence>
<evidence type="ECO:0000256" key="5">
    <source>
        <dbReference type="ARBA" id="ARBA00023136"/>
    </source>
</evidence>
<dbReference type="RefSeq" id="WP_382211833.1">
    <property type="nucleotide sequence ID" value="NZ_CP119802.1"/>
</dbReference>